<accession>A0AAW2TYF2</accession>
<evidence type="ECO:0000256" key="2">
    <source>
        <dbReference type="ARBA" id="ARBA00022679"/>
    </source>
</evidence>
<proteinExistence type="inferred from homology"/>
<organism evidence="4">
    <name type="scientific">Sesamum radiatum</name>
    <name type="common">Black benniseed</name>
    <dbReference type="NCBI Taxonomy" id="300843"/>
    <lineage>
        <taxon>Eukaryota</taxon>
        <taxon>Viridiplantae</taxon>
        <taxon>Streptophyta</taxon>
        <taxon>Embryophyta</taxon>
        <taxon>Tracheophyta</taxon>
        <taxon>Spermatophyta</taxon>
        <taxon>Magnoliopsida</taxon>
        <taxon>eudicotyledons</taxon>
        <taxon>Gunneridae</taxon>
        <taxon>Pentapetalae</taxon>
        <taxon>asterids</taxon>
        <taxon>lamiids</taxon>
        <taxon>Lamiales</taxon>
        <taxon>Pedaliaceae</taxon>
        <taxon>Sesamum</taxon>
    </lineage>
</organism>
<protein>
    <submittedName>
        <fullName evidence="4">Salutaridinol 7-O-acetyltransferase</fullName>
    </submittedName>
</protein>
<keyword evidence="2" id="KW-0808">Transferase</keyword>
<comment type="caution">
    <text evidence="4">The sequence shown here is derived from an EMBL/GenBank/DDBJ whole genome shotgun (WGS) entry which is preliminary data.</text>
</comment>
<keyword evidence="3" id="KW-0012">Acyltransferase</keyword>
<reference evidence="4" key="2">
    <citation type="journal article" date="2024" name="Plant">
        <title>Genomic evolution and insights into agronomic trait innovations of Sesamum species.</title>
        <authorList>
            <person name="Miao H."/>
            <person name="Wang L."/>
            <person name="Qu L."/>
            <person name="Liu H."/>
            <person name="Sun Y."/>
            <person name="Le M."/>
            <person name="Wang Q."/>
            <person name="Wei S."/>
            <person name="Zheng Y."/>
            <person name="Lin W."/>
            <person name="Duan Y."/>
            <person name="Cao H."/>
            <person name="Xiong S."/>
            <person name="Wang X."/>
            <person name="Wei L."/>
            <person name="Li C."/>
            <person name="Ma Q."/>
            <person name="Ju M."/>
            <person name="Zhao R."/>
            <person name="Li G."/>
            <person name="Mu C."/>
            <person name="Tian Q."/>
            <person name="Mei H."/>
            <person name="Zhang T."/>
            <person name="Gao T."/>
            <person name="Zhang H."/>
        </authorList>
    </citation>
    <scope>NUCLEOTIDE SEQUENCE</scope>
    <source>
        <strain evidence="4">G02</strain>
    </source>
</reference>
<dbReference type="EMBL" id="JACGWJ010000007">
    <property type="protein sequence ID" value="KAL0408526.1"/>
    <property type="molecule type" value="Genomic_DNA"/>
</dbReference>
<dbReference type="PANTHER" id="PTHR31623">
    <property type="entry name" value="F21J9.9"/>
    <property type="match status" value="1"/>
</dbReference>
<dbReference type="InterPro" id="IPR023213">
    <property type="entry name" value="CAT-like_dom_sf"/>
</dbReference>
<dbReference type="PANTHER" id="PTHR31623:SF17">
    <property type="entry name" value="F21J9.9"/>
    <property type="match status" value="1"/>
</dbReference>
<dbReference type="GO" id="GO:0016746">
    <property type="term" value="F:acyltransferase activity"/>
    <property type="evidence" value="ECO:0007669"/>
    <property type="project" value="UniProtKB-KW"/>
</dbReference>
<dbReference type="AlphaFoldDB" id="A0AAW2TYF2"/>
<evidence type="ECO:0000256" key="3">
    <source>
        <dbReference type="ARBA" id="ARBA00023315"/>
    </source>
</evidence>
<dbReference type="Pfam" id="PF02458">
    <property type="entry name" value="Transferase"/>
    <property type="match status" value="1"/>
</dbReference>
<sequence length="188" mass="21420">MDPIHIRHGNESKPNKIYTVHHTVNFRPRLDPPLSEYHFGNMFGMAIAMPSVGVDNCGSELMQKVKEAIRAMNGECVAQLLQGDEYFNFLKERMAQANTSERVRFTFTSLCKFPLYKADFGWGKPVWVVALAGLLYKNLVIFMDTATGDGIEARINLRKEDMEKFKADLELQEFLSNAKTFGIHPSRL</sequence>
<evidence type="ECO:0000313" key="4">
    <source>
        <dbReference type="EMBL" id="KAL0408526.1"/>
    </source>
</evidence>
<dbReference type="Gene3D" id="3.30.559.10">
    <property type="entry name" value="Chloramphenicol acetyltransferase-like domain"/>
    <property type="match status" value="1"/>
</dbReference>
<comment type="similarity">
    <text evidence="1">Belongs to the plant acyltransferase family.</text>
</comment>
<name>A0AAW2TYF2_SESRA</name>
<reference evidence="4" key="1">
    <citation type="submission" date="2020-06" db="EMBL/GenBank/DDBJ databases">
        <authorList>
            <person name="Li T."/>
            <person name="Hu X."/>
            <person name="Zhang T."/>
            <person name="Song X."/>
            <person name="Zhang H."/>
            <person name="Dai N."/>
            <person name="Sheng W."/>
            <person name="Hou X."/>
            <person name="Wei L."/>
        </authorList>
    </citation>
    <scope>NUCLEOTIDE SEQUENCE</scope>
    <source>
        <strain evidence="4">G02</strain>
        <tissue evidence="4">Leaf</tissue>
    </source>
</reference>
<gene>
    <name evidence="4" type="ORF">Sradi_1787000</name>
</gene>
<evidence type="ECO:0000256" key="1">
    <source>
        <dbReference type="ARBA" id="ARBA00009861"/>
    </source>
</evidence>